<proteinExistence type="predicted"/>
<dbReference type="EC" id="2.1.1.72" evidence="1"/>
<dbReference type="GO" id="GO:0003677">
    <property type="term" value="F:DNA binding"/>
    <property type="evidence" value="ECO:0007669"/>
    <property type="project" value="UniProtKB-KW"/>
</dbReference>
<dbReference type="AlphaFoldDB" id="A0A6C0J1J2"/>
<evidence type="ECO:0000313" key="9">
    <source>
        <dbReference type="EMBL" id="QHT98526.1"/>
    </source>
</evidence>
<dbReference type="PANTHER" id="PTHR33841">
    <property type="entry name" value="DNA METHYLTRANSFERASE YEEA-RELATED"/>
    <property type="match status" value="1"/>
</dbReference>
<dbReference type="InterPro" id="IPR002052">
    <property type="entry name" value="DNA_methylase_N6_adenine_CS"/>
</dbReference>
<comment type="catalytic activity">
    <reaction evidence="7">
        <text>a 2'-deoxyadenosine in DNA + S-adenosyl-L-methionine = an N(6)-methyl-2'-deoxyadenosine in DNA + S-adenosyl-L-homocysteine + H(+)</text>
        <dbReference type="Rhea" id="RHEA:15197"/>
        <dbReference type="Rhea" id="RHEA-COMP:12418"/>
        <dbReference type="Rhea" id="RHEA-COMP:12419"/>
        <dbReference type="ChEBI" id="CHEBI:15378"/>
        <dbReference type="ChEBI" id="CHEBI:57856"/>
        <dbReference type="ChEBI" id="CHEBI:59789"/>
        <dbReference type="ChEBI" id="CHEBI:90615"/>
        <dbReference type="ChEBI" id="CHEBI:90616"/>
        <dbReference type="EC" id="2.1.1.72"/>
    </reaction>
</comment>
<dbReference type="InterPro" id="IPR050953">
    <property type="entry name" value="N4_N6_ade-DNA_methylase"/>
</dbReference>
<protein>
    <recommendedName>
        <fullName evidence="1">site-specific DNA-methyltransferase (adenine-specific)</fullName>
        <ecNumber evidence="1">2.1.1.72</ecNumber>
    </recommendedName>
</protein>
<dbReference type="Pfam" id="PF07669">
    <property type="entry name" value="Eco57I"/>
    <property type="match status" value="1"/>
</dbReference>
<dbReference type="GO" id="GO:0009007">
    <property type="term" value="F:site-specific DNA-methyltransferase (adenine-specific) activity"/>
    <property type="evidence" value="ECO:0007669"/>
    <property type="project" value="UniProtKB-EC"/>
</dbReference>
<evidence type="ECO:0000256" key="7">
    <source>
        <dbReference type="ARBA" id="ARBA00047942"/>
    </source>
</evidence>
<keyword evidence="4" id="KW-0949">S-adenosyl-L-methionine</keyword>
<dbReference type="PRINTS" id="PR00507">
    <property type="entry name" value="N12N6MTFRASE"/>
</dbReference>
<dbReference type="InterPro" id="IPR029063">
    <property type="entry name" value="SAM-dependent_MTases_sf"/>
</dbReference>
<evidence type="ECO:0000256" key="4">
    <source>
        <dbReference type="ARBA" id="ARBA00022691"/>
    </source>
</evidence>
<accession>A0A6C0J1J2</accession>
<evidence type="ECO:0000256" key="2">
    <source>
        <dbReference type="ARBA" id="ARBA00022603"/>
    </source>
</evidence>
<name>A0A6C0J1J2_9ZZZZ</name>
<evidence type="ECO:0000256" key="6">
    <source>
        <dbReference type="ARBA" id="ARBA00023125"/>
    </source>
</evidence>
<dbReference type="CDD" id="cd02440">
    <property type="entry name" value="AdoMet_MTases"/>
    <property type="match status" value="1"/>
</dbReference>
<evidence type="ECO:0000259" key="8">
    <source>
        <dbReference type="Pfam" id="PF07669"/>
    </source>
</evidence>
<dbReference type="PROSITE" id="PS00092">
    <property type="entry name" value="N6_MTASE"/>
    <property type="match status" value="1"/>
</dbReference>
<dbReference type="SUPFAM" id="SSF53335">
    <property type="entry name" value="S-adenosyl-L-methionine-dependent methyltransferases"/>
    <property type="match status" value="1"/>
</dbReference>
<dbReference type="PANTHER" id="PTHR33841:SF6">
    <property type="entry name" value="TYPE II METHYLTRANSFERASE M.HINDII"/>
    <property type="match status" value="1"/>
</dbReference>
<dbReference type="GO" id="GO:0032259">
    <property type="term" value="P:methylation"/>
    <property type="evidence" value="ECO:0007669"/>
    <property type="project" value="UniProtKB-KW"/>
</dbReference>
<organism evidence="9">
    <name type="scientific">viral metagenome</name>
    <dbReference type="NCBI Taxonomy" id="1070528"/>
    <lineage>
        <taxon>unclassified sequences</taxon>
        <taxon>metagenomes</taxon>
        <taxon>organismal metagenomes</taxon>
    </lineage>
</organism>
<keyword evidence="3" id="KW-0808">Transferase</keyword>
<keyword evidence="6" id="KW-0238">DNA-binding</keyword>
<dbReference type="GO" id="GO:0009307">
    <property type="term" value="P:DNA restriction-modification system"/>
    <property type="evidence" value="ECO:0007669"/>
    <property type="project" value="UniProtKB-KW"/>
</dbReference>
<reference evidence="9" key="1">
    <citation type="journal article" date="2020" name="Nature">
        <title>Giant virus diversity and host interactions through global metagenomics.</title>
        <authorList>
            <person name="Schulz F."/>
            <person name="Roux S."/>
            <person name="Paez-Espino D."/>
            <person name="Jungbluth S."/>
            <person name="Walsh D.A."/>
            <person name="Denef V.J."/>
            <person name="McMahon K.D."/>
            <person name="Konstantinidis K.T."/>
            <person name="Eloe-Fadrosh E.A."/>
            <person name="Kyrpides N.C."/>
            <person name="Woyke T."/>
        </authorList>
    </citation>
    <scope>NUCLEOTIDE SEQUENCE</scope>
    <source>
        <strain evidence="9">GVMAG-M-3300025652-16</strain>
    </source>
</reference>
<dbReference type="EMBL" id="MN740292">
    <property type="protein sequence ID" value="QHT98526.1"/>
    <property type="molecule type" value="Genomic_DNA"/>
</dbReference>
<keyword evidence="2" id="KW-0489">Methyltransferase</keyword>
<evidence type="ECO:0000256" key="5">
    <source>
        <dbReference type="ARBA" id="ARBA00022747"/>
    </source>
</evidence>
<feature type="domain" description="Type II methyltransferase M.TaqI-like" evidence="8">
    <location>
        <begin position="92"/>
        <end position="200"/>
    </location>
</feature>
<dbReference type="InterPro" id="IPR011639">
    <property type="entry name" value="MethylTrfase_TaqI-like_dom"/>
</dbReference>
<evidence type="ECO:0000256" key="3">
    <source>
        <dbReference type="ARBA" id="ARBA00022679"/>
    </source>
</evidence>
<sequence length="419" mass="49210">MIDTKTFEELKKYYDEVLNMDKSTYKSTNDEPTPIDCISKMVSKIPDEFWSKKDLSILDPCCGNGNFHIPIFSKLREHHDTKEIMENILEFNDLNEARLQNVSNVFCGEKYNLRVSCTDFLTLETDKRYDLVVANPPYAKLMPDGKRASKNHNLIKSFIDKSLSLLKPNGYLLFITPDNWMSYADRNVLIKKLTELQIVHLNIHGAKKYFKKIGSSFTWYLIQNCSSYKDMEVSGTWKKREYEGLVPSGIRRYIPLVYDKLVHSILAKTVDNPNLDKFKVETSSDLHKYTKRDLIVDEKDDEHQFKLIHTPKQTVWASREHKFQKKYKVFISTTDKYKVFVDNCGMTQSIVFIRCSSKKKAIEFMKMLEHPLYVFINNICRWGNFNNIRILQNFPISTTENPYECFGITEEEQKFITEN</sequence>
<keyword evidence="5" id="KW-0680">Restriction system</keyword>
<evidence type="ECO:0000256" key="1">
    <source>
        <dbReference type="ARBA" id="ARBA00011900"/>
    </source>
</evidence>
<dbReference type="Gene3D" id="3.40.50.150">
    <property type="entry name" value="Vaccinia Virus protein VP39"/>
    <property type="match status" value="1"/>
</dbReference>